<feature type="compositionally biased region" description="Low complexity" evidence="2">
    <location>
        <begin position="321"/>
        <end position="341"/>
    </location>
</feature>
<dbReference type="EMBL" id="CANTFM010000519">
    <property type="protein sequence ID" value="CAI5723891.1"/>
    <property type="molecule type" value="Genomic_DNA"/>
</dbReference>
<reference evidence="3" key="1">
    <citation type="submission" date="2022-12" db="EMBL/GenBank/DDBJ databases">
        <authorList>
            <person name="Webb A."/>
        </authorList>
    </citation>
    <scope>NUCLEOTIDE SEQUENCE</scope>
    <source>
        <strain evidence="3">Pd1</strain>
    </source>
</reference>
<evidence type="ECO:0000256" key="2">
    <source>
        <dbReference type="SAM" id="MobiDB-lite"/>
    </source>
</evidence>
<accession>A0AAV0TMA1</accession>
<gene>
    <name evidence="3" type="ORF">PDE001_LOCUS3009</name>
</gene>
<dbReference type="AlphaFoldDB" id="A0AAV0TMA1"/>
<dbReference type="Proteomes" id="UP001162029">
    <property type="component" value="Unassembled WGS sequence"/>
</dbReference>
<feature type="compositionally biased region" description="Polar residues" evidence="2">
    <location>
        <begin position="233"/>
        <end position="245"/>
    </location>
</feature>
<comment type="caution">
    <text evidence="3">The sequence shown here is derived from an EMBL/GenBank/DDBJ whole genome shotgun (WGS) entry which is preliminary data.</text>
</comment>
<feature type="region of interest" description="Disordered" evidence="2">
    <location>
        <begin position="193"/>
        <end position="341"/>
    </location>
</feature>
<proteinExistence type="predicted"/>
<evidence type="ECO:0000313" key="3">
    <source>
        <dbReference type="EMBL" id="CAI5723891.1"/>
    </source>
</evidence>
<sequence>MPPRPDPDLVFPTVDLAGEPPDYEVVAQAWEAVRLAVARAQAMETLQEEHGVLQRAYHAEHRRAEELQARVDEMVQFATVRIPKIQAWVGRLVRERDLNRLVIAEFRDEMGKRQDIFHEVQQSRLKIRYWKGQYEKAVLEYEVEIAKLEAKLDAANTTQVLEQQIIKLKQDPAQSEERVKKLVGERDQLQKMLTVARSRSPAPAPPVPSSGPRSRSPESSHKRRTKRSPKPSAKTTSTERPSSFGKSKVRRTLKRSRSPTAGALTHSKKKKSRGTRVPSPRAGNSSSDESVLAKSRSSRRRSGTAIVAEESGPEEIDLTRKSSSSPSPPAKRASPPESRAA</sequence>
<organism evidence="3 4">
    <name type="scientific">Peronospora destructor</name>
    <dbReference type="NCBI Taxonomy" id="86335"/>
    <lineage>
        <taxon>Eukaryota</taxon>
        <taxon>Sar</taxon>
        <taxon>Stramenopiles</taxon>
        <taxon>Oomycota</taxon>
        <taxon>Peronosporomycetes</taxon>
        <taxon>Peronosporales</taxon>
        <taxon>Peronosporaceae</taxon>
        <taxon>Peronospora</taxon>
    </lineage>
</organism>
<feature type="compositionally biased region" description="Basic residues" evidence="2">
    <location>
        <begin position="247"/>
        <end position="257"/>
    </location>
</feature>
<evidence type="ECO:0000256" key="1">
    <source>
        <dbReference type="SAM" id="Coils"/>
    </source>
</evidence>
<keyword evidence="4" id="KW-1185">Reference proteome</keyword>
<protein>
    <submittedName>
        <fullName evidence="3">Uncharacterized protein</fullName>
    </submittedName>
</protein>
<evidence type="ECO:0000313" key="4">
    <source>
        <dbReference type="Proteomes" id="UP001162029"/>
    </source>
</evidence>
<name>A0AAV0TMA1_9STRA</name>
<feature type="coiled-coil region" evidence="1">
    <location>
        <begin position="131"/>
        <end position="158"/>
    </location>
</feature>
<keyword evidence="1" id="KW-0175">Coiled coil</keyword>